<evidence type="ECO:0000313" key="2">
    <source>
        <dbReference type="Proteomes" id="UP000314986"/>
    </source>
</evidence>
<accession>A0A4W3H7R8</accession>
<name>A0A4W3H7R8_CALMI</name>
<dbReference type="Ensembl" id="ENSCMIT00000011502.1">
    <property type="protein sequence ID" value="ENSCMIP00000011222.1"/>
    <property type="gene ID" value="ENSCMIG00000005834.1"/>
</dbReference>
<dbReference type="PANTHER" id="PTHR45913:SF5">
    <property type="entry name" value="GENERAL TRANSCRIPTION FACTOR II-I REPEAT DOMAIN-CONTAINING PROTEIN 2A-LIKE PROTEIN"/>
    <property type="match status" value="1"/>
</dbReference>
<dbReference type="OMA" id="FASAYFC"/>
<reference evidence="2" key="3">
    <citation type="journal article" date="2014" name="Nature">
        <title>Elephant shark genome provides unique insights into gnathostome evolution.</title>
        <authorList>
            <consortium name="International Elephant Shark Genome Sequencing Consortium"/>
            <person name="Venkatesh B."/>
            <person name="Lee A.P."/>
            <person name="Ravi V."/>
            <person name="Maurya A.K."/>
            <person name="Lian M.M."/>
            <person name="Swann J.B."/>
            <person name="Ohta Y."/>
            <person name="Flajnik M.F."/>
            <person name="Sutoh Y."/>
            <person name="Kasahara M."/>
            <person name="Hoon S."/>
            <person name="Gangu V."/>
            <person name="Roy S.W."/>
            <person name="Irimia M."/>
            <person name="Korzh V."/>
            <person name="Kondrychyn I."/>
            <person name="Lim Z.W."/>
            <person name="Tay B.H."/>
            <person name="Tohari S."/>
            <person name="Kong K.W."/>
            <person name="Ho S."/>
            <person name="Lorente-Galdos B."/>
            <person name="Quilez J."/>
            <person name="Marques-Bonet T."/>
            <person name="Raney B.J."/>
            <person name="Ingham P.W."/>
            <person name="Tay A."/>
            <person name="Hillier L.W."/>
            <person name="Minx P."/>
            <person name="Boehm T."/>
            <person name="Wilson R.K."/>
            <person name="Brenner S."/>
            <person name="Warren W.C."/>
        </authorList>
    </citation>
    <scope>NUCLEOTIDE SEQUENCE [LARGE SCALE GENOMIC DNA]</scope>
</reference>
<proteinExistence type="predicted"/>
<reference evidence="2" key="1">
    <citation type="journal article" date="2006" name="Science">
        <title>Ancient noncoding elements conserved in the human genome.</title>
        <authorList>
            <person name="Venkatesh B."/>
            <person name="Kirkness E.F."/>
            <person name="Loh Y.H."/>
            <person name="Halpern A.L."/>
            <person name="Lee A.P."/>
            <person name="Johnson J."/>
            <person name="Dandona N."/>
            <person name="Viswanathan L.D."/>
            <person name="Tay A."/>
            <person name="Venter J.C."/>
            <person name="Strausberg R.L."/>
            <person name="Brenner S."/>
        </authorList>
    </citation>
    <scope>NUCLEOTIDE SEQUENCE [LARGE SCALE GENOMIC DNA]</scope>
</reference>
<reference evidence="1" key="5">
    <citation type="submission" date="2025-09" db="UniProtKB">
        <authorList>
            <consortium name="Ensembl"/>
        </authorList>
    </citation>
    <scope>IDENTIFICATION</scope>
</reference>
<organism evidence="1 2">
    <name type="scientific">Callorhinchus milii</name>
    <name type="common">Ghost shark</name>
    <dbReference type="NCBI Taxonomy" id="7868"/>
    <lineage>
        <taxon>Eukaryota</taxon>
        <taxon>Metazoa</taxon>
        <taxon>Chordata</taxon>
        <taxon>Craniata</taxon>
        <taxon>Vertebrata</taxon>
        <taxon>Chondrichthyes</taxon>
        <taxon>Holocephali</taxon>
        <taxon>Chimaeriformes</taxon>
        <taxon>Callorhinchidae</taxon>
        <taxon>Callorhinchus</taxon>
    </lineage>
</organism>
<dbReference type="InParanoid" id="A0A4W3H7R8"/>
<protein>
    <submittedName>
        <fullName evidence="1">Uncharacterized protein</fullName>
    </submittedName>
</protein>
<reference evidence="1" key="4">
    <citation type="submission" date="2025-08" db="UniProtKB">
        <authorList>
            <consortium name="Ensembl"/>
        </authorList>
    </citation>
    <scope>IDENTIFICATION</scope>
</reference>
<sequence length="164" mass="18496">MLSSTASYARGPFAENHKSELVDRFHIKLHVLNSCLLHNNLTHFPSCMELVIELEETDFHSVSETITELLDEFSARFADFEGLSSSVQLFTNPMEVSIEQQPKDLQLEMYELQGTHCSSEGRMHAVFASAYFCENLFSTVKHVKSSGFYPDSLLPPPTTCGKEL</sequence>
<dbReference type="Proteomes" id="UP000314986">
    <property type="component" value="Unassembled WGS sequence"/>
</dbReference>
<keyword evidence="2" id="KW-1185">Reference proteome</keyword>
<dbReference type="AlphaFoldDB" id="A0A4W3H7R8"/>
<dbReference type="PANTHER" id="PTHR45913">
    <property type="entry name" value="EPM2A-INTERACTING PROTEIN 1"/>
    <property type="match status" value="1"/>
</dbReference>
<evidence type="ECO:0000313" key="1">
    <source>
        <dbReference type="Ensembl" id="ENSCMIP00000011222.1"/>
    </source>
</evidence>
<reference evidence="2" key="2">
    <citation type="journal article" date="2007" name="PLoS Biol.">
        <title>Survey sequencing and comparative analysis of the elephant shark (Callorhinchus milii) genome.</title>
        <authorList>
            <person name="Venkatesh B."/>
            <person name="Kirkness E.F."/>
            <person name="Loh Y.H."/>
            <person name="Halpern A.L."/>
            <person name="Lee A.P."/>
            <person name="Johnson J."/>
            <person name="Dandona N."/>
            <person name="Viswanathan L.D."/>
            <person name="Tay A."/>
            <person name="Venter J.C."/>
            <person name="Strausberg R.L."/>
            <person name="Brenner S."/>
        </authorList>
    </citation>
    <scope>NUCLEOTIDE SEQUENCE [LARGE SCALE GENOMIC DNA]</scope>
</reference>